<comment type="caution">
    <text evidence="8">The sequence shown here is derived from an EMBL/GenBank/DDBJ whole genome shotgun (WGS) entry which is preliminary data.</text>
</comment>
<dbReference type="PANTHER" id="PTHR11863">
    <property type="entry name" value="STEROL DESATURASE"/>
    <property type="match status" value="1"/>
</dbReference>
<proteinExistence type="predicted"/>
<name>A0ABR0AN20_9CRUS</name>
<feature type="chain" id="PRO_5046933106" description="Fatty acid hydroxylase domain-containing protein" evidence="6">
    <location>
        <begin position="26"/>
        <end position="309"/>
    </location>
</feature>
<dbReference type="Proteomes" id="UP001234178">
    <property type="component" value="Unassembled WGS sequence"/>
</dbReference>
<evidence type="ECO:0000313" key="9">
    <source>
        <dbReference type="Proteomes" id="UP001234178"/>
    </source>
</evidence>
<reference evidence="8 9" key="1">
    <citation type="journal article" date="2023" name="Nucleic Acids Res.">
        <title>The hologenome of Daphnia magna reveals possible DNA methylation and microbiome-mediated evolution of the host genome.</title>
        <authorList>
            <person name="Chaturvedi A."/>
            <person name="Li X."/>
            <person name="Dhandapani V."/>
            <person name="Marshall H."/>
            <person name="Kissane S."/>
            <person name="Cuenca-Cambronero M."/>
            <person name="Asole G."/>
            <person name="Calvet F."/>
            <person name="Ruiz-Romero M."/>
            <person name="Marangio P."/>
            <person name="Guigo R."/>
            <person name="Rago D."/>
            <person name="Mirbahai L."/>
            <person name="Eastwood N."/>
            <person name="Colbourne J.K."/>
            <person name="Zhou J."/>
            <person name="Mallon E."/>
            <person name="Orsini L."/>
        </authorList>
    </citation>
    <scope>NUCLEOTIDE SEQUENCE [LARGE SCALE GENOMIC DNA]</scope>
    <source>
        <strain evidence="8">LRV0_1</strain>
    </source>
</reference>
<evidence type="ECO:0000313" key="8">
    <source>
        <dbReference type="EMBL" id="KAK4026513.1"/>
    </source>
</evidence>
<dbReference type="EMBL" id="JAOYFB010000038">
    <property type="protein sequence ID" value="KAK4026513.1"/>
    <property type="molecule type" value="Genomic_DNA"/>
</dbReference>
<evidence type="ECO:0000256" key="6">
    <source>
        <dbReference type="SAM" id="SignalP"/>
    </source>
</evidence>
<keyword evidence="9" id="KW-1185">Reference proteome</keyword>
<feature type="domain" description="Fatty acid hydroxylase" evidence="7">
    <location>
        <begin position="159"/>
        <end position="282"/>
    </location>
</feature>
<accession>A0ABR0AN20</accession>
<keyword evidence="4 5" id="KW-0472">Membrane</keyword>
<comment type="subcellular location">
    <subcellularLocation>
        <location evidence="1">Membrane</location>
    </subcellularLocation>
</comment>
<keyword evidence="2 5" id="KW-0812">Transmembrane</keyword>
<dbReference type="InterPro" id="IPR050307">
    <property type="entry name" value="Sterol_Desaturase_Related"/>
</dbReference>
<organism evidence="8 9">
    <name type="scientific">Daphnia magna</name>
    <dbReference type="NCBI Taxonomy" id="35525"/>
    <lineage>
        <taxon>Eukaryota</taxon>
        <taxon>Metazoa</taxon>
        <taxon>Ecdysozoa</taxon>
        <taxon>Arthropoda</taxon>
        <taxon>Crustacea</taxon>
        <taxon>Branchiopoda</taxon>
        <taxon>Diplostraca</taxon>
        <taxon>Cladocera</taxon>
        <taxon>Anomopoda</taxon>
        <taxon>Daphniidae</taxon>
        <taxon>Daphnia</taxon>
    </lineage>
</organism>
<dbReference type="Pfam" id="PF04116">
    <property type="entry name" value="FA_hydroxylase"/>
    <property type="match status" value="1"/>
</dbReference>
<protein>
    <recommendedName>
        <fullName evidence="7">Fatty acid hydroxylase domain-containing protein</fullName>
    </recommendedName>
</protein>
<gene>
    <name evidence="8" type="ORF">OUZ56_015508</name>
</gene>
<feature type="transmembrane region" description="Helical" evidence="5">
    <location>
        <begin position="117"/>
        <end position="135"/>
    </location>
</feature>
<evidence type="ECO:0000256" key="1">
    <source>
        <dbReference type="ARBA" id="ARBA00004370"/>
    </source>
</evidence>
<evidence type="ECO:0000256" key="2">
    <source>
        <dbReference type="ARBA" id="ARBA00022692"/>
    </source>
</evidence>
<keyword evidence="6" id="KW-0732">Signal</keyword>
<dbReference type="InterPro" id="IPR006694">
    <property type="entry name" value="Fatty_acid_hydroxylase"/>
</dbReference>
<keyword evidence="3 5" id="KW-1133">Transmembrane helix</keyword>
<feature type="transmembrane region" description="Helical" evidence="5">
    <location>
        <begin position="155"/>
        <end position="173"/>
    </location>
</feature>
<evidence type="ECO:0000256" key="4">
    <source>
        <dbReference type="ARBA" id="ARBA00023136"/>
    </source>
</evidence>
<feature type="transmembrane region" description="Helical" evidence="5">
    <location>
        <begin position="62"/>
        <end position="87"/>
    </location>
</feature>
<evidence type="ECO:0000256" key="5">
    <source>
        <dbReference type="SAM" id="Phobius"/>
    </source>
</evidence>
<sequence length="309" mass="36703">MEQLNKWRRPLLLASILFLVSIVCEQTLTEHWRQFCFASSMALDSLWKRILKLFGDNDYYLYVWGCILVSQIPFWTIGGTFIFIDCYNWPKWLRKYKVQPGTNEPLDLYRLVETIKVVMINQWFISNPLFFISYYVKTLTNTMPDMYDFPSFQRILVEFLIVMVIDEIALYYLHRLMHHPKLYARVHKKHHEWPAPVAIVFAYSTKTEYFLNTIPIGLGPVLINPHLVTLWMWYVFVHVRGLYNHTGYQLPWFPSSQHHDYHHMASNACYGRTLAIDWLIGTDKGFRAYVARKKALLQKGTEKTVSKTE</sequence>
<evidence type="ECO:0000256" key="3">
    <source>
        <dbReference type="ARBA" id="ARBA00022989"/>
    </source>
</evidence>
<evidence type="ECO:0000259" key="7">
    <source>
        <dbReference type="Pfam" id="PF04116"/>
    </source>
</evidence>
<feature type="signal peptide" evidence="6">
    <location>
        <begin position="1"/>
        <end position="25"/>
    </location>
</feature>